<gene>
    <name evidence="1" type="ORF">SCALOS_LOCUS6947</name>
</gene>
<protein>
    <submittedName>
        <fullName evidence="1">774_t:CDS:1</fullName>
    </submittedName>
</protein>
<reference evidence="1" key="1">
    <citation type="submission" date="2021-06" db="EMBL/GenBank/DDBJ databases">
        <authorList>
            <person name="Kallberg Y."/>
            <person name="Tangrot J."/>
            <person name="Rosling A."/>
        </authorList>
    </citation>
    <scope>NUCLEOTIDE SEQUENCE</scope>
    <source>
        <strain evidence="1">AU212A</strain>
    </source>
</reference>
<proteinExistence type="predicted"/>
<dbReference type="EMBL" id="CAJVPM010014571">
    <property type="protein sequence ID" value="CAG8601792.1"/>
    <property type="molecule type" value="Genomic_DNA"/>
</dbReference>
<sequence length="262" mass="29136">DYYVNGTSDKRYYALGPIETHYAQPLIRKKTLKRNEFGGYHLKHKLKDLKKRKNQENQRNDIQQTKKDWEIPRKLLHTSIVSIADALRFNSNTFNNLYIKVLGFLMRESEKYDKINGVVYYLAGCIGALSLFPKDIAALSILILSWCDTAASFIGRKYGHYTYRFSNGKSLAGTLGAITVGSMAALLFWGGGLRFHKIEVENWIPDKSILSLPALCLLTGIISGVSELINLGGLDDNLVIPLASGSLLWVTLVGLGLGGSGY</sequence>
<dbReference type="Proteomes" id="UP000789860">
    <property type="component" value="Unassembled WGS sequence"/>
</dbReference>
<keyword evidence="2" id="KW-1185">Reference proteome</keyword>
<evidence type="ECO:0000313" key="2">
    <source>
        <dbReference type="Proteomes" id="UP000789860"/>
    </source>
</evidence>
<organism evidence="1 2">
    <name type="scientific">Scutellospora calospora</name>
    <dbReference type="NCBI Taxonomy" id="85575"/>
    <lineage>
        <taxon>Eukaryota</taxon>
        <taxon>Fungi</taxon>
        <taxon>Fungi incertae sedis</taxon>
        <taxon>Mucoromycota</taxon>
        <taxon>Glomeromycotina</taxon>
        <taxon>Glomeromycetes</taxon>
        <taxon>Diversisporales</taxon>
        <taxon>Gigasporaceae</taxon>
        <taxon>Scutellospora</taxon>
    </lineage>
</organism>
<feature type="non-terminal residue" evidence="1">
    <location>
        <position position="1"/>
    </location>
</feature>
<accession>A0ACA9MS93</accession>
<comment type="caution">
    <text evidence="1">The sequence shown here is derived from an EMBL/GenBank/DDBJ whole genome shotgun (WGS) entry which is preliminary data.</text>
</comment>
<name>A0ACA9MS93_9GLOM</name>
<evidence type="ECO:0000313" key="1">
    <source>
        <dbReference type="EMBL" id="CAG8601792.1"/>
    </source>
</evidence>